<feature type="binding site" evidence="12">
    <location>
        <position position="387"/>
    </location>
    <ligand>
        <name>Zn(2+)</name>
        <dbReference type="ChEBI" id="CHEBI:29105"/>
        <label>2</label>
        <note>catalytic</note>
    </ligand>
</feature>
<accession>A0A138ZZB9</accession>
<dbReference type="CDD" id="cd06461">
    <property type="entry name" value="M2_ACE"/>
    <property type="match status" value="1"/>
</dbReference>
<name>A0A138ZZB9_GONPJ</name>
<dbReference type="Gene3D" id="1.10.1370.30">
    <property type="match status" value="1"/>
</dbReference>
<gene>
    <name evidence="15" type="ORF">M427DRAFT_63814</name>
</gene>
<evidence type="ECO:0000256" key="10">
    <source>
        <dbReference type="PIRSR" id="PIRSR601548-4"/>
    </source>
</evidence>
<feature type="chain" id="PRO_5007295789" description="Angiotensin-converting enzyme" evidence="14">
    <location>
        <begin position="19"/>
        <end position="628"/>
    </location>
</feature>
<dbReference type="Proteomes" id="UP000070544">
    <property type="component" value="Unassembled WGS sequence"/>
</dbReference>
<evidence type="ECO:0000256" key="8">
    <source>
        <dbReference type="PIRSR" id="PIRSR601548-2"/>
    </source>
</evidence>
<keyword evidence="3 10" id="KW-1015">Disulfide bond</keyword>
<feature type="binding site" evidence="9">
    <location>
        <position position="411"/>
    </location>
    <ligand>
        <name>Zn(2+)</name>
        <dbReference type="ChEBI" id="CHEBI:29105"/>
        <label>1</label>
        <note>catalytic</note>
    </ligand>
</feature>
<feature type="active site" description="Proton acceptor 2" evidence="7">
    <location>
        <position position="384"/>
    </location>
</feature>
<reference evidence="15 16" key="1">
    <citation type="journal article" date="2015" name="Genome Biol. Evol.">
        <title>Phylogenomic analyses indicate that early fungi evolved digesting cell walls of algal ancestors of land plants.</title>
        <authorList>
            <person name="Chang Y."/>
            <person name="Wang S."/>
            <person name="Sekimoto S."/>
            <person name="Aerts A.L."/>
            <person name="Choi C."/>
            <person name="Clum A."/>
            <person name="LaButti K.M."/>
            <person name="Lindquist E.A."/>
            <person name="Yee Ngan C."/>
            <person name="Ohm R.A."/>
            <person name="Salamov A.A."/>
            <person name="Grigoriev I.V."/>
            <person name="Spatafora J.W."/>
            <person name="Berbee M.L."/>
        </authorList>
    </citation>
    <scope>NUCLEOTIDE SEQUENCE [LARGE SCALE GENOMIC DNA]</scope>
    <source>
        <strain evidence="15 16">JEL478</strain>
    </source>
</reference>
<feature type="disulfide bond" evidence="10">
    <location>
        <begin position="353"/>
        <end position="370"/>
    </location>
</feature>
<feature type="binding site" evidence="8">
    <location>
        <position position="224"/>
    </location>
    <ligand>
        <name>chloride</name>
        <dbReference type="ChEBI" id="CHEBI:17996"/>
        <label>1</label>
    </ligand>
</feature>
<evidence type="ECO:0000256" key="7">
    <source>
        <dbReference type="PIRSR" id="PIRSR601548-11"/>
    </source>
</evidence>
<feature type="binding site" evidence="9">
    <location>
        <position position="383"/>
    </location>
    <ligand>
        <name>Zn(2+)</name>
        <dbReference type="ChEBI" id="CHEBI:29105"/>
        <label>1</label>
        <note>catalytic</note>
    </ligand>
</feature>
<feature type="signal peptide" evidence="14">
    <location>
        <begin position="1"/>
        <end position="18"/>
    </location>
</feature>
<organism evidence="15 16">
    <name type="scientific">Gonapodya prolifera (strain JEL478)</name>
    <name type="common">Monoblepharis prolifera</name>
    <dbReference type="NCBI Taxonomy" id="1344416"/>
    <lineage>
        <taxon>Eukaryota</taxon>
        <taxon>Fungi</taxon>
        <taxon>Fungi incertae sedis</taxon>
        <taxon>Chytridiomycota</taxon>
        <taxon>Chytridiomycota incertae sedis</taxon>
        <taxon>Monoblepharidomycetes</taxon>
        <taxon>Monoblepharidales</taxon>
        <taxon>Gonapodyaceae</taxon>
        <taxon>Gonapodya</taxon>
    </lineage>
</organism>
<dbReference type="EMBL" id="KQ965857">
    <property type="protein sequence ID" value="KXS09615.1"/>
    <property type="molecule type" value="Genomic_DNA"/>
</dbReference>
<feature type="binding site" evidence="12">
    <location>
        <position position="383"/>
    </location>
    <ligand>
        <name>Zn(2+)</name>
        <dbReference type="ChEBI" id="CHEBI:29105"/>
        <label>2</label>
        <note>catalytic</note>
    </ligand>
</feature>
<evidence type="ECO:0000256" key="3">
    <source>
        <dbReference type="ARBA" id="ARBA00023157"/>
    </source>
</evidence>
<keyword evidence="13" id="KW-0645">Protease</keyword>
<keyword evidence="9 13" id="KW-0862">Zinc</keyword>
<keyword evidence="13" id="KW-0482">Metalloprotease</keyword>
<dbReference type="EC" id="3.4.-.-" evidence="13"/>
<evidence type="ECO:0000256" key="14">
    <source>
        <dbReference type="SAM" id="SignalP"/>
    </source>
</evidence>
<feature type="disulfide bond" evidence="10">
    <location>
        <begin position="545"/>
        <end position="559"/>
    </location>
</feature>
<keyword evidence="4 6" id="KW-0325">Glycoprotein</keyword>
<dbReference type="AlphaFoldDB" id="A0A138ZZB9"/>
<evidence type="ECO:0000256" key="13">
    <source>
        <dbReference type="RuleBase" id="RU361144"/>
    </source>
</evidence>
<evidence type="ECO:0000256" key="6">
    <source>
        <dbReference type="PIRSR" id="PIRSR601548-10"/>
    </source>
</evidence>
<comment type="similarity">
    <text evidence="1 13">Belongs to the peptidase M2 family.</text>
</comment>
<dbReference type="OMA" id="FTVIHHE"/>
<feature type="active site" description="Proton donor 2" evidence="11">
    <location>
        <position position="520"/>
    </location>
</feature>
<proteinExistence type="inferred from homology"/>
<evidence type="ECO:0000256" key="1">
    <source>
        <dbReference type="ARBA" id="ARBA00008139"/>
    </source>
</evidence>
<dbReference type="GO" id="GO:0006508">
    <property type="term" value="P:proteolysis"/>
    <property type="evidence" value="ECO:0007669"/>
    <property type="project" value="UniProtKB-KW"/>
</dbReference>
<feature type="active site" description="Proton donor 1" evidence="5">
    <location>
        <position position="520"/>
    </location>
</feature>
<feature type="binding site" evidence="8">
    <location>
        <position position="529"/>
    </location>
    <ligand>
        <name>chloride</name>
        <dbReference type="ChEBI" id="CHEBI:17996"/>
        <label>1</label>
    </ligand>
</feature>
<evidence type="ECO:0000256" key="12">
    <source>
        <dbReference type="PIRSR" id="PIRSR601548-8"/>
    </source>
</evidence>
<evidence type="ECO:0000313" key="15">
    <source>
        <dbReference type="EMBL" id="KXS09615.1"/>
    </source>
</evidence>
<dbReference type="GO" id="GO:0004180">
    <property type="term" value="F:carboxypeptidase activity"/>
    <property type="evidence" value="ECO:0007669"/>
    <property type="project" value="UniProtKB-KW"/>
</dbReference>
<dbReference type="PANTHER" id="PTHR10514">
    <property type="entry name" value="ANGIOTENSIN-CONVERTING ENZYME"/>
    <property type="match status" value="1"/>
</dbReference>
<keyword evidence="9 13" id="KW-0479">Metal-binding</keyword>
<evidence type="ECO:0000313" key="16">
    <source>
        <dbReference type="Proteomes" id="UP000070544"/>
    </source>
</evidence>
<sequence>MPSWIFIALLTAIATCSALPTQSADAQIILDLESSQHLCKPKHVEAYLKAIGKALGEAERTSSEAAWAYETNVTDENLAKLADADVAFSSFTLRVSRQAAKIAKDCDLSGPEYPSSIRRQIKLLQEMADDTPTTKKDQKRLAEVVGQMTSTYAKARVNGMFLDPDLTATLATSRNASELENVYVGWRNANKVSKKAFAEYVALENNAAIENGFKNMADVWRSVYEMPTSEFDALLLNALNEISPLYDQLHCYTYEKLRDFYGVDIVGDDGLIPGHLLGNMWAQDWANIYDILAPYPDVVSPTITPELIRRNFTAEMIHKLAESFYVSLGFDPLPSSFWSQSMIVRPEGREVVCHASAWDFGDDDLRIKMCTTITQEDVATVHHEQGHLNYDHHYRNLPYAFRGGANDGFHEAIGDTVVLSFQTPEHLRDDLGMLPPAEGGGESDYKALINYQLHVALEKIAVLPWTFLMDKWRWETFEGLPEEKWNLRWWELIKAHQGLKPPASLDITAPDSFDPACKYHISADVPYIRYFLAGIYQFQFHRALCAAAHPVSTPPLHECSIYGSKDAGQLFGAMLALGRSEPWQIAMSVVTQGKENTLNGTAVVDYFAPLLEWLKSQNAGKQCSWKSG</sequence>
<feature type="glycosylation site" description="N-linked (GlcNAc...) asparagine; partial" evidence="6">
    <location>
        <position position="158"/>
    </location>
</feature>
<evidence type="ECO:0000256" key="5">
    <source>
        <dbReference type="PIRSR" id="PIRSR601548-1"/>
    </source>
</evidence>
<feature type="binding site" evidence="9">
    <location>
        <position position="387"/>
    </location>
    <ligand>
        <name>Zn(2+)</name>
        <dbReference type="ChEBI" id="CHEBI:29105"/>
        <label>1</label>
        <note>catalytic</note>
    </ligand>
</feature>
<keyword evidence="2 14" id="KW-0732">Signal</keyword>
<dbReference type="GO" id="GO:0008241">
    <property type="term" value="F:peptidyl-dipeptidase activity"/>
    <property type="evidence" value="ECO:0007669"/>
    <property type="project" value="InterPro"/>
</dbReference>
<comment type="cofactor">
    <cofactor evidence="13">
        <name>Zn(2+)</name>
        <dbReference type="ChEBI" id="CHEBI:29105"/>
    </cofactor>
    <text evidence="13">Binds 1 zinc ion per subunit.</text>
</comment>
<dbReference type="PROSITE" id="PS52011">
    <property type="entry name" value="PEPTIDASE_M2"/>
    <property type="match status" value="1"/>
</dbReference>
<dbReference type="STRING" id="1344416.A0A138ZZB9"/>
<feature type="binding site" evidence="12">
    <location>
        <position position="411"/>
    </location>
    <ligand>
        <name>Zn(2+)</name>
        <dbReference type="ChEBI" id="CHEBI:29105"/>
        <label>2</label>
        <note>catalytic</note>
    </ligand>
</feature>
<keyword evidence="16" id="KW-1185">Reference proteome</keyword>
<dbReference type="OrthoDB" id="10029630at2759"/>
<feature type="active site" description="Proton acceptor 1" evidence="5">
    <location>
        <position position="384"/>
    </location>
</feature>
<dbReference type="SUPFAM" id="SSF55486">
    <property type="entry name" value="Metalloproteases ('zincins'), catalytic domain"/>
    <property type="match status" value="1"/>
</dbReference>
<dbReference type="Pfam" id="PF01401">
    <property type="entry name" value="Peptidase_M2"/>
    <property type="match status" value="1"/>
</dbReference>
<evidence type="ECO:0000256" key="11">
    <source>
        <dbReference type="PIRSR" id="PIRSR601548-6"/>
    </source>
</evidence>
<evidence type="ECO:0000256" key="2">
    <source>
        <dbReference type="ARBA" id="ARBA00022729"/>
    </source>
</evidence>
<evidence type="ECO:0000256" key="4">
    <source>
        <dbReference type="ARBA" id="ARBA00023180"/>
    </source>
</evidence>
<dbReference type="PANTHER" id="PTHR10514:SF27">
    <property type="entry name" value="ANGIOTENSIN-CONVERTING ENZYME"/>
    <property type="match status" value="1"/>
</dbReference>
<feature type="glycosylation site" description="N-linked (GlcNAc...) asparagine; partial" evidence="6">
    <location>
        <position position="596"/>
    </location>
</feature>
<dbReference type="GO" id="GO:0046872">
    <property type="term" value="F:metal ion binding"/>
    <property type="evidence" value="ECO:0007669"/>
    <property type="project" value="UniProtKB-KW"/>
</dbReference>
<dbReference type="PRINTS" id="PR00791">
    <property type="entry name" value="PEPDIPTASEA"/>
</dbReference>
<dbReference type="InterPro" id="IPR001548">
    <property type="entry name" value="Peptidase_M2"/>
</dbReference>
<protein>
    <recommendedName>
        <fullName evidence="13">Angiotensin-converting enzyme</fullName>
        <ecNumber evidence="13">3.4.-.-</ecNumber>
    </recommendedName>
</protein>
<dbReference type="GO" id="GO:0008237">
    <property type="term" value="F:metallopeptidase activity"/>
    <property type="evidence" value="ECO:0007669"/>
    <property type="project" value="UniProtKB-KW"/>
</dbReference>
<keyword evidence="13" id="KW-0121">Carboxypeptidase</keyword>
<dbReference type="GO" id="GO:0016020">
    <property type="term" value="C:membrane"/>
    <property type="evidence" value="ECO:0007669"/>
    <property type="project" value="InterPro"/>
</dbReference>
<evidence type="ECO:0000256" key="9">
    <source>
        <dbReference type="PIRSR" id="PIRSR601548-3"/>
    </source>
</evidence>
<keyword evidence="13" id="KW-0378">Hydrolase</keyword>
<feature type="glycosylation site" description="N-linked (GlcNAc...) asparagine" evidence="6">
    <location>
        <position position="72"/>
    </location>
</feature>